<keyword evidence="2" id="KW-1185">Reference proteome</keyword>
<gene>
    <name evidence="1" type="ORF">Cantr_01797</name>
</gene>
<sequence length="196" mass="23120">MSLFRTNGSPVSYSSNTSKFIELQLQNDRLFRQLSYGHIAYDIHDLNQMRESIYTNQMLKHNIRINHLMSLERSRYKMHTPQEYTNNSRTPLVSEQELIRNSNLLSANNHLNSARVEYVTKYQLVDCKLVQSQHTPSIKHISLRQRLKLLLEKRATRTRVTVANATRRDEGPSTELKHAHREFLRHELDRIRTAIP</sequence>
<accession>A0A367YJN5</accession>
<evidence type="ECO:0000313" key="1">
    <source>
        <dbReference type="EMBL" id="RCK66103.1"/>
    </source>
</evidence>
<dbReference type="Proteomes" id="UP000253472">
    <property type="component" value="Unassembled WGS sequence"/>
</dbReference>
<comment type="caution">
    <text evidence="1">The sequence shown here is derived from an EMBL/GenBank/DDBJ whole genome shotgun (WGS) entry which is preliminary data.</text>
</comment>
<evidence type="ECO:0000313" key="2">
    <source>
        <dbReference type="Proteomes" id="UP000253472"/>
    </source>
</evidence>
<reference evidence="1 2" key="1">
    <citation type="submission" date="2018-06" db="EMBL/GenBank/DDBJ databases">
        <title>Whole genome sequencing of Candida tropicalis (genome annotated by CSBL at Korea University).</title>
        <authorList>
            <person name="Ahn J."/>
        </authorList>
    </citation>
    <scope>NUCLEOTIDE SEQUENCE [LARGE SCALE GENOMIC DNA]</scope>
    <source>
        <strain evidence="1 2">ATCC 20962</strain>
    </source>
</reference>
<dbReference type="EMBL" id="QLNQ01000018">
    <property type="protein sequence ID" value="RCK66103.1"/>
    <property type="molecule type" value="Genomic_DNA"/>
</dbReference>
<organism evidence="1 2">
    <name type="scientific">Candida viswanathii</name>
    <dbReference type="NCBI Taxonomy" id="5486"/>
    <lineage>
        <taxon>Eukaryota</taxon>
        <taxon>Fungi</taxon>
        <taxon>Dikarya</taxon>
        <taxon>Ascomycota</taxon>
        <taxon>Saccharomycotina</taxon>
        <taxon>Pichiomycetes</taxon>
        <taxon>Debaryomycetaceae</taxon>
        <taxon>Candida/Lodderomyces clade</taxon>
        <taxon>Candida</taxon>
    </lineage>
</organism>
<proteinExistence type="predicted"/>
<name>A0A367YJN5_9ASCO</name>
<dbReference type="OrthoDB" id="4023725at2759"/>
<dbReference type="AlphaFoldDB" id="A0A367YJN5"/>
<protein>
    <submittedName>
        <fullName evidence="1">Uncharacterized protein</fullName>
    </submittedName>
</protein>